<reference evidence="2" key="2">
    <citation type="submission" date="2013-12" db="EMBL/GenBank/DDBJ databases">
        <authorList>
            <person name="Yu Y."/>
            <person name="Lee S."/>
            <person name="de Baynast K."/>
            <person name="Wissotski M."/>
            <person name="Liu L."/>
            <person name="Talag J."/>
            <person name="Goicoechea J."/>
            <person name="Angelova A."/>
            <person name="Jetty R."/>
            <person name="Kudrna D."/>
            <person name="Golser W."/>
            <person name="Rivera L."/>
            <person name="Zhang J."/>
            <person name="Wing R."/>
        </authorList>
    </citation>
    <scope>NUCLEOTIDE SEQUENCE</scope>
</reference>
<name>A0A0D9VDN1_9ORYZ</name>
<accession>A0A0D9VDN1</accession>
<evidence type="ECO:0000313" key="1">
    <source>
        <dbReference type="EnsemblPlants" id="LPERR02G07200.1"/>
    </source>
</evidence>
<dbReference type="Proteomes" id="UP000032180">
    <property type="component" value="Chromosome 2"/>
</dbReference>
<organism evidence="1 2">
    <name type="scientific">Leersia perrieri</name>
    <dbReference type="NCBI Taxonomy" id="77586"/>
    <lineage>
        <taxon>Eukaryota</taxon>
        <taxon>Viridiplantae</taxon>
        <taxon>Streptophyta</taxon>
        <taxon>Embryophyta</taxon>
        <taxon>Tracheophyta</taxon>
        <taxon>Spermatophyta</taxon>
        <taxon>Magnoliopsida</taxon>
        <taxon>Liliopsida</taxon>
        <taxon>Poales</taxon>
        <taxon>Poaceae</taxon>
        <taxon>BOP clade</taxon>
        <taxon>Oryzoideae</taxon>
        <taxon>Oryzeae</taxon>
        <taxon>Oryzinae</taxon>
        <taxon>Leersia</taxon>
    </lineage>
</organism>
<sequence length="66" mass="7355">MASPAEMRWAMAVSQVRPPSSSSEFARDERKLQSPASRWLYARSSSCKFVRDPKDGTIPVSPVATR</sequence>
<reference evidence="1" key="3">
    <citation type="submission" date="2015-04" db="UniProtKB">
        <authorList>
            <consortium name="EnsemblPlants"/>
        </authorList>
    </citation>
    <scope>IDENTIFICATION</scope>
</reference>
<protein>
    <submittedName>
        <fullName evidence="1">Uncharacterized protein</fullName>
    </submittedName>
</protein>
<dbReference type="HOGENOM" id="CLU_2834800_0_0_1"/>
<dbReference type="AlphaFoldDB" id="A0A0D9VDN1"/>
<keyword evidence="2" id="KW-1185">Reference proteome</keyword>
<evidence type="ECO:0000313" key="2">
    <source>
        <dbReference type="Proteomes" id="UP000032180"/>
    </source>
</evidence>
<dbReference type="EnsemblPlants" id="LPERR02G07200.1">
    <property type="protein sequence ID" value="LPERR02G07200.1"/>
    <property type="gene ID" value="LPERR02G07200"/>
</dbReference>
<proteinExistence type="predicted"/>
<dbReference type="Gramene" id="LPERR02G07200.1">
    <property type="protein sequence ID" value="LPERR02G07200.1"/>
    <property type="gene ID" value="LPERR02G07200"/>
</dbReference>
<reference evidence="1 2" key="1">
    <citation type="submission" date="2012-08" db="EMBL/GenBank/DDBJ databases">
        <title>Oryza genome evolution.</title>
        <authorList>
            <person name="Wing R.A."/>
        </authorList>
    </citation>
    <scope>NUCLEOTIDE SEQUENCE</scope>
</reference>